<evidence type="ECO:0000313" key="3">
    <source>
        <dbReference type="Proteomes" id="UP001163105"/>
    </source>
</evidence>
<proteinExistence type="predicted"/>
<feature type="region of interest" description="Disordered" evidence="1">
    <location>
        <begin position="261"/>
        <end position="294"/>
    </location>
</feature>
<feature type="region of interest" description="Disordered" evidence="1">
    <location>
        <begin position="32"/>
        <end position="56"/>
    </location>
</feature>
<protein>
    <submittedName>
        <fullName evidence="2">Cocaine esterase</fullName>
    </submittedName>
</protein>
<dbReference type="AlphaFoldDB" id="A0AB34FIQ6"/>
<comment type="caution">
    <text evidence="2">The sequence shown here is derived from an EMBL/GenBank/DDBJ whole genome shotgun (WGS) entry which is preliminary data.</text>
</comment>
<evidence type="ECO:0000313" key="2">
    <source>
        <dbReference type="EMBL" id="KAJ6438843.1"/>
    </source>
</evidence>
<keyword evidence="3" id="KW-1185">Reference proteome</keyword>
<feature type="compositionally biased region" description="Low complexity" evidence="1">
    <location>
        <begin position="32"/>
        <end position="52"/>
    </location>
</feature>
<dbReference type="Proteomes" id="UP001163105">
    <property type="component" value="Unassembled WGS sequence"/>
</dbReference>
<accession>A0AB34FIQ6</accession>
<dbReference type="EMBL" id="JAQHRD010000007">
    <property type="protein sequence ID" value="KAJ6438843.1"/>
    <property type="molecule type" value="Genomic_DNA"/>
</dbReference>
<sequence>MTAAYLSHHHIHAASVAAPGFRSRTFSSSSSNASSAALPSTSSSSSSSSTASFFQLPTTKRRNKQTRLMEQQQMDQAAAAHEEATLRAQAWLYINDFLDTSPDWSGMREQIAIVCEAVPTMPELNAYGELDDKDGTRACRRLFKAPVVWDELGHSLWKALRDAAEQRDLARKLFQAEWCVALEGFADVDYGSAAGEQQQDSSVRGGGRRRASESTVGTGISSRSSSVSPLDRVSEAASIKVKKQSSRLNLKLSKKFSISTVSSRRGSSDTDRECAASGPLPQHQQPADGDRPTIPRIIPSNYMSAMRRTLGLFGDGARHSR</sequence>
<gene>
    <name evidence="2" type="ORF">O9K51_08244</name>
</gene>
<organism evidence="2 3">
    <name type="scientific">Purpureocillium lavendulum</name>
    <dbReference type="NCBI Taxonomy" id="1247861"/>
    <lineage>
        <taxon>Eukaryota</taxon>
        <taxon>Fungi</taxon>
        <taxon>Dikarya</taxon>
        <taxon>Ascomycota</taxon>
        <taxon>Pezizomycotina</taxon>
        <taxon>Sordariomycetes</taxon>
        <taxon>Hypocreomycetidae</taxon>
        <taxon>Hypocreales</taxon>
        <taxon>Ophiocordycipitaceae</taxon>
        <taxon>Purpureocillium</taxon>
    </lineage>
</organism>
<feature type="compositionally biased region" description="Low complexity" evidence="1">
    <location>
        <begin position="214"/>
        <end position="227"/>
    </location>
</feature>
<name>A0AB34FIQ6_9HYPO</name>
<feature type="region of interest" description="Disordered" evidence="1">
    <location>
        <begin position="195"/>
        <end position="227"/>
    </location>
</feature>
<evidence type="ECO:0000256" key="1">
    <source>
        <dbReference type="SAM" id="MobiDB-lite"/>
    </source>
</evidence>
<reference evidence="2" key="1">
    <citation type="submission" date="2023-01" db="EMBL/GenBank/DDBJ databases">
        <title>The growth and conidiation of Purpureocillium lavendulum are regulated by nitrogen source and histone H3K14 acetylation.</title>
        <authorList>
            <person name="Tang P."/>
            <person name="Han J."/>
            <person name="Zhang C."/>
            <person name="Tang P."/>
            <person name="Qi F."/>
            <person name="Zhang K."/>
            <person name="Liang L."/>
        </authorList>
    </citation>
    <scope>NUCLEOTIDE SEQUENCE</scope>
    <source>
        <strain evidence="2">YMF1.00683</strain>
    </source>
</reference>